<evidence type="ECO:0000313" key="1">
    <source>
        <dbReference type="EMBL" id="GHA65290.1"/>
    </source>
</evidence>
<dbReference type="EMBL" id="BMVN01000054">
    <property type="protein sequence ID" value="GHA65290.1"/>
    <property type="molecule type" value="Genomic_DNA"/>
</dbReference>
<keyword evidence="2" id="KW-1185">Reference proteome</keyword>
<reference evidence="2" key="1">
    <citation type="journal article" date="2019" name="Int. J. Syst. Evol. Microbiol.">
        <title>The Global Catalogue of Microorganisms (GCM) 10K type strain sequencing project: providing services to taxonomists for standard genome sequencing and annotation.</title>
        <authorList>
            <consortium name="The Broad Institute Genomics Platform"/>
            <consortium name="The Broad Institute Genome Sequencing Center for Infectious Disease"/>
            <person name="Wu L."/>
            <person name="Ma J."/>
        </authorList>
    </citation>
    <scope>NUCLEOTIDE SEQUENCE [LARGE SCALE GENOMIC DNA]</scope>
    <source>
        <strain evidence="2">JCM 4733</strain>
    </source>
</reference>
<dbReference type="Proteomes" id="UP000653644">
    <property type="component" value="Unassembled WGS sequence"/>
</dbReference>
<comment type="caution">
    <text evidence="1">The sequence shown here is derived from an EMBL/GenBank/DDBJ whole genome shotgun (WGS) entry which is preliminary data.</text>
</comment>
<name>A0ABQ3DCI2_9ACTN</name>
<organism evidence="1 2">
    <name type="scientific">Streptomyces canarius</name>
    <dbReference type="NCBI Taxonomy" id="285453"/>
    <lineage>
        <taxon>Bacteria</taxon>
        <taxon>Bacillati</taxon>
        <taxon>Actinomycetota</taxon>
        <taxon>Actinomycetes</taxon>
        <taxon>Kitasatosporales</taxon>
        <taxon>Streptomycetaceae</taxon>
        <taxon>Streptomyces</taxon>
    </lineage>
</organism>
<dbReference type="Gene3D" id="3.40.30.10">
    <property type="entry name" value="Glutaredoxin"/>
    <property type="match status" value="1"/>
</dbReference>
<sequence length="107" mass="10793">MTSPCGPPSAPSPSAAGRTVALDDLLATGPVVLTFFDGGHPRTLPLPATYVIDRADTIRRALVNTDYTSRAEPAGIITALDALDRRLAPGAGSVTASACRSGSASSA</sequence>
<gene>
    <name evidence="1" type="ORF">GCM10010345_81540</name>
</gene>
<protein>
    <submittedName>
        <fullName evidence="1">Uncharacterized protein</fullName>
    </submittedName>
</protein>
<accession>A0ABQ3DCI2</accession>
<proteinExistence type="predicted"/>
<dbReference type="RefSeq" id="WP_229917824.1">
    <property type="nucleotide sequence ID" value="NZ_BMVN01000054.1"/>
</dbReference>
<evidence type="ECO:0000313" key="2">
    <source>
        <dbReference type="Proteomes" id="UP000653644"/>
    </source>
</evidence>